<keyword evidence="3" id="KW-0808">Transferase</keyword>
<proteinExistence type="predicted"/>
<protein>
    <submittedName>
        <fullName evidence="3">Serine/threonine protein kinase</fullName>
    </submittedName>
</protein>
<dbReference type="SMART" id="SM00220">
    <property type="entry name" value="S_TKc"/>
    <property type="match status" value="1"/>
</dbReference>
<feature type="region of interest" description="Disordered" evidence="1">
    <location>
        <begin position="1"/>
        <end position="32"/>
    </location>
</feature>
<name>A0A395MCK2_9HYPO</name>
<dbReference type="AlphaFoldDB" id="A0A395MCK2"/>
<keyword evidence="3" id="KW-0723">Serine/threonine-protein kinase</keyword>
<dbReference type="GO" id="GO:0004674">
    <property type="term" value="F:protein serine/threonine kinase activity"/>
    <property type="evidence" value="ECO:0007669"/>
    <property type="project" value="UniProtKB-KW"/>
</dbReference>
<feature type="compositionally biased region" description="Polar residues" evidence="1">
    <location>
        <begin position="7"/>
        <end position="27"/>
    </location>
</feature>
<dbReference type="Pfam" id="PF00069">
    <property type="entry name" value="Pkinase"/>
    <property type="match status" value="1"/>
</dbReference>
<keyword evidence="4" id="KW-1185">Reference proteome</keyword>
<reference evidence="3 4" key="1">
    <citation type="journal article" date="2018" name="PLoS Pathog.">
        <title>Evolution of structural diversity of trichothecenes, a family of toxins produced by plant pathogenic and entomopathogenic fungi.</title>
        <authorList>
            <person name="Proctor R.H."/>
            <person name="McCormick S.P."/>
            <person name="Kim H.S."/>
            <person name="Cardoza R.E."/>
            <person name="Stanley A.M."/>
            <person name="Lindo L."/>
            <person name="Kelly A."/>
            <person name="Brown D.W."/>
            <person name="Lee T."/>
            <person name="Vaughan M.M."/>
            <person name="Alexander N.J."/>
            <person name="Busman M."/>
            <person name="Gutierrez S."/>
        </authorList>
    </citation>
    <scope>NUCLEOTIDE SEQUENCE [LARGE SCALE GENOMIC DNA]</scope>
    <source>
        <strain evidence="3 4">NRRL 13405</strain>
    </source>
</reference>
<comment type="caution">
    <text evidence="3">The sequence shown here is derived from an EMBL/GenBank/DDBJ whole genome shotgun (WGS) entry which is preliminary data.</text>
</comment>
<dbReference type="GO" id="GO:0005524">
    <property type="term" value="F:ATP binding"/>
    <property type="evidence" value="ECO:0007669"/>
    <property type="project" value="InterPro"/>
</dbReference>
<dbReference type="CDD" id="cd00180">
    <property type="entry name" value="PKc"/>
    <property type="match status" value="1"/>
</dbReference>
<organism evidence="3 4">
    <name type="scientific">Fusarium flagelliforme</name>
    <dbReference type="NCBI Taxonomy" id="2675880"/>
    <lineage>
        <taxon>Eukaryota</taxon>
        <taxon>Fungi</taxon>
        <taxon>Dikarya</taxon>
        <taxon>Ascomycota</taxon>
        <taxon>Pezizomycotina</taxon>
        <taxon>Sordariomycetes</taxon>
        <taxon>Hypocreomycetidae</taxon>
        <taxon>Hypocreales</taxon>
        <taxon>Nectriaceae</taxon>
        <taxon>Fusarium</taxon>
        <taxon>Fusarium incarnatum-equiseti species complex</taxon>
    </lineage>
</organism>
<evidence type="ECO:0000256" key="1">
    <source>
        <dbReference type="SAM" id="MobiDB-lite"/>
    </source>
</evidence>
<dbReference type="EMBL" id="PXXK01000346">
    <property type="protein sequence ID" value="RFN45634.1"/>
    <property type="molecule type" value="Genomic_DNA"/>
</dbReference>
<dbReference type="InterPro" id="IPR000719">
    <property type="entry name" value="Prot_kinase_dom"/>
</dbReference>
<evidence type="ECO:0000259" key="2">
    <source>
        <dbReference type="PROSITE" id="PS50011"/>
    </source>
</evidence>
<feature type="domain" description="Protein kinase" evidence="2">
    <location>
        <begin position="184"/>
        <end position="529"/>
    </location>
</feature>
<keyword evidence="3" id="KW-0418">Kinase</keyword>
<feature type="compositionally biased region" description="Basic and acidic residues" evidence="1">
    <location>
        <begin position="597"/>
        <end position="609"/>
    </location>
</feature>
<gene>
    <name evidence="3" type="ORF">FIE12Z_10136</name>
</gene>
<dbReference type="SUPFAM" id="SSF56112">
    <property type="entry name" value="Protein kinase-like (PK-like)"/>
    <property type="match status" value="1"/>
</dbReference>
<dbReference type="Proteomes" id="UP000265631">
    <property type="component" value="Unassembled WGS sequence"/>
</dbReference>
<dbReference type="PROSITE" id="PS50011">
    <property type="entry name" value="PROTEIN_KINASE_DOM"/>
    <property type="match status" value="1"/>
</dbReference>
<sequence>MGEPSNHHQPGLTNRNSESPYTQQNNALPKRPVSQIIANEIRRAILPSPDFHKGPEAFVLECSLKEILNPERVQDVLDEIHDHHPDRPTISIDAIFDTSRGTGRLKILATLISLKKTKRLYDFIESNVWDEDLPVTDSSDVFKRWSETTCDGFVAKQYLFLAPVIDFECMEHKLFHSSIRMPFLNPLVDARKGAQGEVYKVRIHRDYQRWGERIRCDDHYAVKRFTADLISFNQEREALLRFSHPNTGHESLIQLLYSYELRSTKYLIFPCAESDLEYHWANHKADPTSREDLIWMLQQCHGIASGLERVHNNPSFRVGDISGSRSRGRHGDIKPRNILFFKDEKKPPGRLVVADFTLMRFHSSNADYTQIQNIGFSATYRPPEKAAGEGTQVSQKYDIWTLGCVFLEFISWHLLGPAAVRPRKEGYERGFLAPDGKVREDFGTSRQRDDDAMAGCRDDKFFNINNWTHAPTAVVKSSVLEWINYLHHHQSSSPALHAFLDLIQLNMLLARPEDRCSMLHVTTAMGKILHTAKTMPTYCKPLQKPNPTVTDSFPHLLRSSDWYWPSVDLPPPQSFTTDPHNSDYNVLANIILSPDPKSSKSEGELEVKRGGSSLGRPSNSFRTGSPGVSRESVEYAFCVGPGES</sequence>
<dbReference type="Gene3D" id="1.10.510.10">
    <property type="entry name" value="Transferase(Phosphotransferase) domain 1"/>
    <property type="match status" value="1"/>
</dbReference>
<evidence type="ECO:0000313" key="4">
    <source>
        <dbReference type="Proteomes" id="UP000265631"/>
    </source>
</evidence>
<feature type="region of interest" description="Disordered" evidence="1">
    <location>
        <begin position="595"/>
        <end position="629"/>
    </location>
</feature>
<dbReference type="STRING" id="2594813.A0A395MCK2"/>
<dbReference type="PANTHER" id="PTHR24359">
    <property type="entry name" value="SERINE/THREONINE-PROTEIN KINASE SBK1"/>
    <property type="match status" value="1"/>
</dbReference>
<accession>A0A395MCK2</accession>
<evidence type="ECO:0000313" key="3">
    <source>
        <dbReference type="EMBL" id="RFN45634.1"/>
    </source>
</evidence>
<dbReference type="InterPro" id="IPR011009">
    <property type="entry name" value="Kinase-like_dom_sf"/>
</dbReference>
<dbReference type="PANTHER" id="PTHR24359:SF1">
    <property type="entry name" value="INHIBITOR OF NUCLEAR FACTOR KAPPA-B KINASE EPSILON SUBUNIT HOMOLOG 1-RELATED"/>
    <property type="match status" value="1"/>
</dbReference>